<protein>
    <recommendedName>
        <fullName evidence="7">NADP-dependent oxidoreductase domain-containing protein</fullName>
    </recommendedName>
</protein>
<keyword evidence="2" id="KW-0521">NADP</keyword>
<feature type="domain" description="NADP-dependent oxidoreductase" evidence="7">
    <location>
        <begin position="55"/>
        <end position="327"/>
    </location>
</feature>
<dbReference type="SUPFAM" id="SSF51430">
    <property type="entry name" value="NAD(P)-linked oxidoreductase"/>
    <property type="match status" value="1"/>
</dbReference>
<evidence type="ECO:0000256" key="1">
    <source>
        <dbReference type="ARBA" id="ARBA00007905"/>
    </source>
</evidence>
<dbReference type="EMBL" id="CAXKWB010094016">
    <property type="protein sequence ID" value="CAL4218482.1"/>
    <property type="molecule type" value="Genomic_DNA"/>
</dbReference>
<comment type="similarity">
    <text evidence="1">Belongs to the aldo/keto reductase family.</text>
</comment>
<dbReference type="InterPro" id="IPR018170">
    <property type="entry name" value="Aldo/ket_reductase_CS"/>
</dbReference>
<feature type="binding site" evidence="5">
    <location>
        <position position="144"/>
    </location>
    <ligand>
        <name>substrate</name>
    </ligand>
</feature>
<dbReference type="PROSITE" id="PS00798">
    <property type="entry name" value="ALDOKETO_REDUCTASE_1"/>
    <property type="match status" value="1"/>
</dbReference>
<sequence length="355" mass="39402">MTQNTPLLLTLSRINLNKVMVESIFFYSFSMGSGTQTISLHSGSKLPVVGLGTDKSKGNDVAMSVNAALECGYRHIDTAFAYKNEAEIGKVLSEWFESGRLKREDLFITTKLPTIGNRFTDVTPFINKSLDALNVQYLDMFLIHSPVGLKRMDDDALWPVDSEGNLCLDNDTNLEELWKGMEAEVIAGRTRAIGLSNYNSTQINRIMKSCSIKPAILQIEVHAYHQQPQLLKLARQLGIAVCAYAPLGAPYKQAKAIDNLTLLIHPVVVNVAKCLEKSPAQVLIRFLIQQNITVIPMSSKPKHLSENIQVFDFELNLEQMEALTKLDKQGKGRMFSAGGSKGAIKHPEYPFNISS</sequence>
<dbReference type="AlphaFoldDB" id="A0AAV2SL46"/>
<dbReference type="PRINTS" id="PR00069">
    <property type="entry name" value="ALDKETRDTASE"/>
</dbReference>
<evidence type="ECO:0000256" key="4">
    <source>
        <dbReference type="PIRSR" id="PIRSR000097-1"/>
    </source>
</evidence>
<dbReference type="GO" id="GO:0016491">
    <property type="term" value="F:oxidoreductase activity"/>
    <property type="evidence" value="ECO:0007669"/>
    <property type="project" value="UniProtKB-KW"/>
</dbReference>
<evidence type="ECO:0000256" key="3">
    <source>
        <dbReference type="ARBA" id="ARBA00023002"/>
    </source>
</evidence>
<dbReference type="Pfam" id="PF00248">
    <property type="entry name" value="Aldo_ket_red"/>
    <property type="match status" value="1"/>
</dbReference>
<dbReference type="PROSITE" id="PS00062">
    <property type="entry name" value="ALDOKETO_REDUCTASE_2"/>
    <property type="match status" value="1"/>
</dbReference>
<name>A0AAV2SL46_MEGNR</name>
<keyword evidence="9" id="KW-1185">Reference proteome</keyword>
<dbReference type="Gene3D" id="3.20.20.100">
    <property type="entry name" value="NADP-dependent oxidoreductase domain"/>
    <property type="match status" value="1"/>
</dbReference>
<evidence type="ECO:0000313" key="8">
    <source>
        <dbReference type="EMBL" id="CAL4218482.1"/>
    </source>
</evidence>
<feature type="site" description="Lowers pKa of active site Tyr" evidence="6">
    <location>
        <position position="111"/>
    </location>
</feature>
<dbReference type="InterPro" id="IPR023210">
    <property type="entry name" value="NADP_OxRdtase_dom"/>
</dbReference>
<dbReference type="InterPro" id="IPR036812">
    <property type="entry name" value="NAD(P)_OxRdtase_dom_sf"/>
</dbReference>
<accession>A0AAV2SL46</accession>
<evidence type="ECO:0000259" key="7">
    <source>
        <dbReference type="Pfam" id="PF00248"/>
    </source>
</evidence>
<reference evidence="8 9" key="1">
    <citation type="submission" date="2024-05" db="EMBL/GenBank/DDBJ databases">
        <authorList>
            <person name="Wallberg A."/>
        </authorList>
    </citation>
    <scope>NUCLEOTIDE SEQUENCE [LARGE SCALE GENOMIC DNA]</scope>
</reference>
<dbReference type="FunFam" id="3.20.20.100:FF:000006">
    <property type="entry name" value="Aldo-keto reductase family 1 member A1"/>
    <property type="match status" value="1"/>
</dbReference>
<proteinExistence type="inferred from homology"/>
<evidence type="ECO:0000313" key="9">
    <source>
        <dbReference type="Proteomes" id="UP001497623"/>
    </source>
</evidence>
<organism evidence="8 9">
    <name type="scientific">Meganyctiphanes norvegica</name>
    <name type="common">Northern krill</name>
    <name type="synonym">Thysanopoda norvegica</name>
    <dbReference type="NCBI Taxonomy" id="48144"/>
    <lineage>
        <taxon>Eukaryota</taxon>
        <taxon>Metazoa</taxon>
        <taxon>Ecdysozoa</taxon>
        <taxon>Arthropoda</taxon>
        <taxon>Crustacea</taxon>
        <taxon>Multicrustacea</taxon>
        <taxon>Malacostraca</taxon>
        <taxon>Eumalacostraca</taxon>
        <taxon>Eucarida</taxon>
        <taxon>Euphausiacea</taxon>
        <taxon>Euphausiidae</taxon>
        <taxon>Meganyctiphanes</taxon>
    </lineage>
</organism>
<feature type="non-terminal residue" evidence="8">
    <location>
        <position position="355"/>
    </location>
</feature>
<keyword evidence="3" id="KW-0560">Oxidoreductase</keyword>
<evidence type="ECO:0000256" key="5">
    <source>
        <dbReference type="PIRSR" id="PIRSR000097-2"/>
    </source>
</evidence>
<dbReference type="InterPro" id="IPR020471">
    <property type="entry name" value="AKR"/>
</dbReference>
<feature type="active site" description="Proton donor" evidence="4">
    <location>
        <position position="82"/>
    </location>
</feature>
<evidence type="ECO:0000256" key="6">
    <source>
        <dbReference type="PIRSR" id="PIRSR000097-3"/>
    </source>
</evidence>
<dbReference type="PANTHER" id="PTHR11732">
    <property type="entry name" value="ALDO/KETO REDUCTASE"/>
    <property type="match status" value="1"/>
</dbReference>
<gene>
    <name evidence="8" type="ORF">MNOR_LOCUS38919</name>
</gene>
<comment type="caution">
    <text evidence="8">The sequence shown here is derived from an EMBL/GenBank/DDBJ whole genome shotgun (WGS) entry which is preliminary data.</text>
</comment>
<evidence type="ECO:0000256" key="2">
    <source>
        <dbReference type="ARBA" id="ARBA00022857"/>
    </source>
</evidence>
<dbReference type="PIRSF" id="PIRSF000097">
    <property type="entry name" value="AKR"/>
    <property type="match status" value="1"/>
</dbReference>
<dbReference type="Proteomes" id="UP001497623">
    <property type="component" value="Unassembled WGS sequence"/>
</dbReference>